<reference evidence="2 3" key="1">
    <citation type="submission" date="2024-01" db="EMBL/GenBank/DDBJ databases">
        <title>A telomere-to-telomere, gap-free genome of sweet tea (Lithocarpus litseifolius).</title>
        <authorList>
            <person name="Zhou J."/>
        </authorList>
    </citation>
    <scope>NUCLEOTIDE SEQUENCE [LARGE SCALE GENOMIC DNA]</scope>
    <source>
        <strain evidence="2">Zhou-2022a</strain>
        <tissue evidence="2">Leaf</tissue>
    </source>
</reference>
<evidence type="ECO:0000313" key="2">
    <source>
        <dbReference type="EMBL" id="KAL0014786.1"/>
    </source>
</evidence>
<organism evidence="2 3">
    <name type="scientific">Lithocarpus litseifolius</name>
    <dbReference type="NCBI Taxonomy" id="425828"/>
    <lineage>
        <taxon>Eukaryota</taxon>
        <taxon>Viridiplantae</taxon>
        <taxon>Streptophyta</taxon>
        <taxon>Embryophyta</taxon>
        <taxon>Tracheophyta</taxon>
        <taxon>Spermatophyta</taxon>
        <taxon>Magnoliopsida</taxon>
        <taxon>eudicotyledons</taxon>
        <taxon>Gunneridae</taxon>
        <taxon>Pentapetalae</taxon>
        <taxon>rosids</taxon>
        <taxon>fabids</taxon>
        <taxon>Fagales</taxon>
        <taxon>Fagaceae</taxon>
        <taxon>Lithocarpus</taxon>
    </lineage>
</organism>
<feature type="transmembrane region" description="Helical" evidence="1">
    <location>
        <begin position="78"/>
        <end position="101"/>
    </location>
</feature>
<accession>A0AAW2DWJ0</accession>
<proteinExistence type="predicted"/>
<keyword evidence="1" id="KW-1133">Transmembrane helix</keyword>
<dbReference type="AlphaFoldDB" id="A0AAW2DWJ0"/>
<sequence length="180" mass="19862">MGESIIVGFDVRIRWWMGRPVDGSVMGGWVSGGNGWVGGSSGWRDFFKSSSLIIHSQIPLKTPTDCAEMVETTAKRGLFVAVLFMFVILLHLNYCGAAASLNINTTITSSSVDGPVDDSEFMFDSQISRMLVNYEFVYGTDSAGNKNKAFCSRNPYKNCLPQSNGQRVPETCDKYKRRGC</sequence>
<gene>
    <name evidence="2" type="ORF">SO802_001855</name>
</gene>
<dbReference type="Proteomes" id="UP001459277">
    <property type="component" value="Unassembled WGS sequence"/>
</dbReference>
<keyword evidence="1" id="KW-0472">Membrane</keyword>
<protein>
    <submittedName>
        <fullName evidence="2">Uncharacterized protein</fullName>
    </submittedName>
</protein>
<dbReference type="EMBL" id="JAZDWU010000001">
    <property type="protein sequence ID" value="KAL0014786.1"/>
    <property type="molecule type" value="Genomic_DNA"/>
</dbReference>
<evidence type="ECO:0000313" key="3">
    <source>
        <dbReference type="Proteomes" id="UP001459277"/>
    </source>
</evidence>
<evidence type="ECO:0000256" key="1">
    <source>
        <dbReference type="SAM" id="Phobius"/>
    </source>
</evidence>
<comment type="caution">
    <text evidence="2">The sequence shown here is derived from an EMBL/GenBank/DDBJ whole genome shotgun (WGS) entry which is preliminary data.</text>
</comment>
<keyword evidence="1" id="KW-0812">Transmembrane</keyword>
<keyword evidence="3" id="KW-1185">Reference proteome</keyword>
<name>A0AAW2DWJ0_9ROSI</name>